<dbReference type="GO" id="GO:0005975">
    <property type="term" value="P:carbohydrate metabolic process"/>
    <property type="evidence" value="ECO:0007669"/>
    <property type="project" value="InterPro"/>
</dbReference>
<protein>
    <submittedName>
        <fullName evidence="4">Mannose-6-phosphate isomerase</fullName>
    </submittedName>
</protein>
<dbReference type="PIRSF" id="PIRSF036894">
    <property type="entry name" value="PMI_Firm_short"/>
    <property type="match status" value="1"/>
</dbReference>
<dbReference type="Gene3D" id="2.60.120.10">
    <property type="entry name" value="Jelly Rolls"/>
    <property type="match status" value="2"/>
</dbReference>
<evidence type="ECO:0000256" key="3">
    <source>
        <dbReference type="PIRSR" id="PIRSR036894-1"/>
    </source>
</evidence>
<evidence type="ECO:0000313" key="5">
    <source>
        <dbReference type="Proteomes" id="UP000198362"/>
    </source>
</evidence>
<keyword evidence="2 3" id="KW-0862">Zinc</keyword>
<gene>
    <name evidence="4" type="ORF">SAMN05421812_109198</name>
</gene>
<evidence type="ECO:0000256" key="2">
    <source>
        <dbReference type="ARBA" id="ARBA00022833"/>
    </source>
</evidence>
<keyword evidence="4" id="KW-0413">Isomerase</keyword>
<dbReference type="InterPro" id="IPR051804">
    <property type="entry name" value="Carb_Metab_Reg_Kinase/Isom"/>
</dbReference>
<feature type="binding site" evidence="3">
    <location>
        <position position="123"/>
    </location>
    <ligand>
        <name>Zn(2+)</name>
        <dbReference type="ChEBI" id="CHEBI:29105"/>
    </ligand>
</feature>
<dbReference type="RefSeq" id="WP_089252035.1">
    <property type="nucleotide sequence ID" value="NZ_FZPH01000009.1"/>
</dbReference>
<keyword evidence="1 3" id="KW-0479">Metal-binding</keyword>
<name>A0A239NLP7_9ACTN</name>
<dbReference type="GO" id="GO:0004476">
    <property type="term" value="F:mannose-6-phosphate isomerase activity"/>
    <property type="evidence" value="ECO:0007669"/>
    <property type="project" value="InterPro"/>
</dbReference>
<dbReference type="SUPFAM" id="SSF51182">
    <property type="entry name" value="RmlC-like cupins"/>
    <property type="match status" value="1"/>
</dbReference>
<dbReference type="InterPro" id="IPR014628">
    <property type="entry name" value="Man6P_isomerase_Firm_short"/>
</dbReference>
<sequence length="330" mass="35361">MTVIALPANQPADRFYLGGDRIASFRGSAPSGDHVPEDWVGSTTTVAGFDSLGLTVLDDGRTLRAAIADDPVRWLGAAHVERFGADPALLVKLLDAGERLPVHAHPDDAFAQSHLGCRNGKTESWIILDAEPGARVHLGFRDEVPPETLADWVARQDRAAMLDALHGIEVRAGDTIFVPAGYAHAIGAGILLLELQQAADLSLLLEYDGFAVDGPRDGHLGIGFDAALPCVRRQAVPTETLKELCGRLDDQHIFPVYADAFFRADHHNGPSTWDEDFSIAVVLSGTGRIAWGSDDSLPLRAGMTVLVPHDAGRVTVDGDVELVRCRPPAL</sequence>
<organism evidence="4 5">
    <name type="scientific">Asanoa hainanensis</name>
    <dbReference type="NCBI Taxonomy" id="560556"/>
    <lineage>
        <taxon>Bacteria</taxon>
        <taxon>Bacillati</taxon>
        <taxon>Actinomycetota</taxon>
        <taxon>Actinomycetes</taxon>
        <taxon>Micromonosporales</taxon>
        <taxon>Micromonosporaceae</taxon>
        <taxon>Asanoa</taxon>
    </lineage>
</organism>
<dbReference type="PANTHER" id="PTHR42742:SF3">
    <property type="entry name" value="FRUCTOKINASE"/>
    <property type="match status" value="1"/>
</dbReference>
<dbReference type="EMBL" id="FZPH01000009">
    <property type="protein sequence ID" value="SNT55278.1"/>
    <property type="molecule type" value="Genomic_DNA"/>
</dbReference>
<comment type="cofactor">
    <cofactor evidence="3">
        <name>Zn(2+)</name>
        <dbReference type="ChEBI" id="CHEBI:29105"/>
    </cofactor>
    <text evidence="3">Binds 1 zinc ion per subunit.</text>
</comment>
<dbReference type="Proteomes" id="UP000198362">
    <property type="component" value="Unassembled WGS sequence"/>
</dbReference>
<feature type="binding site" evidence="3">
    <location>
        <position position="105"/>
    </location>
    <ligand>
        <name>Zn(2+)</name>
        <dbReference type="ChEBI" id="CHEBI:29105"/>
    </ligand>
</feature>
<dbReference type="OrthoDB" id="9808275at2"/>
<reference evidence="4 5" key="1">
    <citation type="submission" date="2017-06" db="EMBL/GenBank/DDBJ databases">
        <authorList>
            <person name="Kim H.J."/>
            <person name="Triplett B.A."/>
        </authorList>
    </citation>
    <scope>NUCLEOTIDE SEQUENCE [LARGE SCALE GENOMIC DNA]</scope>
    <source>
        <strain evidence="4 5">CGMCC 4.5593</strain>
    </source>
</reference>
<proteinExistence type="predicted"/>
<evidence type="ECO:0000313" key="4">
    <source>
        <dbReference type="EMBL" id="SNT55278.1"/>
    </source>
</evidence>
<dbReference type="GO" id="GO:0046872">
    <property type="term" value="F:metal ion binding"/>
    <property type="evidence" value="ECO:0007669"/>
    <property type="project" value="UniProtKB-KW"/>
</dbReference>
<dbReference type="InterPro" id="IPR011051">
    <property type="entry name" value="RmlC_Cupin_sf"/>
</dbReference>
<dbReference type="PANTHER" id="PTHR42742">
    <property type="entry name" value="TRANSCRIPTIONAL REPRESSOR MPRA"/>
    <property type="match status" value="1"/>
</dbReference>
<dbReference type="AlphaFoldDB" id="A0A239NLP7"/>
<dbReference type="CDD" id="cd07010">
    <property type="entry name" value="cupin_PMI_type_I_N_bac"/>
    <property type="match status" value="1"/>
</dbReference>
<dbReference type="InterPro" id="IPR014710">
    <property type="entry name" value="RmlC-like_jellyroll"/>
</dbReference>
<feature type="binding site" evidence="3">
    <location>
        <position position="184"/>
    </location>
    <ligand>
        <name>Zn(2+)</name>
        <dbReference type="ChEBI" id="CHEBI:29105"/>
    </ligand>
</feature>
<accession>A0A239NLP7</accession>
<keyword evidence="5" id="KW-1185">Reference proteome</keyword>
<evidence type="ECO:0000256" key="1">
    <source>
        <dbReference type="ARBA" id="ARBA00022723"/>
    </source>
</evidence>